<sequence length="112" mass="12383">MKGVKSVGDVTRKGKLVEVIKIVTIFLSNPKQHRLMVTFARVALDDAPVGATEKRREAMGQASSRTGETRSRGMFDGLIGELEKKIPSSLTKDLEFYPALGAEDFQNYLNKP</sequence>
<reference evidence="3" key="1">
    <citation type="submission" date="2024-07" db="EMBL/GenBank/DDBJ databases">
        <title>Two chromosome-level genome assemblies of Korean endemic species Abeliophyllum distichum and Forsythia ovata (Oleaceae).</title>
        <authorList>
            <person name="Jang H."/>
        </authorList>
    </citation>
    <scope>NUCLEOTIDE SEQUENCE [LARGE SCALE GENOMIC DNA]</scope>
</reference>
<evidence type="ECO:0000313" key="2">
    <source>
        <dbReference type="EMBL" id="KAL2506392.1"/>
    </source>
</evidence>
<proteinExistence type="predicted"/>
<name>A0ABD1T142_9LAMI</name>
<keyword evidence="3" id="KW-1185">Reference proteome</keyword>
<evidence type="ECO:0000256" key="1">
    <source>
        <dbReference type="SAM" id="MobiDB-lite"/>
    </source>
</evidence>
<dbReference type="EMBL" id="JBFOLK010000006">
    <property type="protein sequence ID" value="KAL2506392.1"/>
    <property type="molecule type" value="Genomic_DNA"/>
</dbReference>
<comment type="caution">
    <text evidence="2">The sequence shown here is derived from an EMBL/GenBank/DDBJ whole genome shotgun (WGS) entry which is preliminary data.</text>
</comment>
<accession>A0ABD1T142</accession>
<organism evidence="2 3">
    <name type="scientific">Abeliophyllum distichum</name>
    <dbReference type="NCBI Taxonomy" id="126358"/>
    <lineage>
        <taxon>Eukaryota</taxon>
        <taxon>Viridiplantae</taxon>
        <taxon>Streptophyta</taxon>
        <taxon>Embryophyta</taxon>
        <taxon>Tracheophyta</taxon>
        <taxon>Spermatophyta</taxon>
        <taxon>Magnoliopsida</taxon>
        <taxon>eudicotyledons</taxon>
        <taxon>Gunneridae</taxon>
        <taxon>Pentapetalae</taxon>
        <taxon>asterids</taxon>
        <taxon>lamiids</taxon>
        <taxon>Lamiales</taxon>
        <taxon>Oleaceae</taxon>
        <taxon>Forsythieae</taxon>
        <taxon>Abeliophyllum</taxon>
    </lineage>
</organism>
<dbReference type="Proteomes" id="UP001604336">
    <property type="component" value="Unassembled WGS sequence"/>
</dbReference>
<gene>
    <name evidence="2" type="ORF">Adt_22013</name>
</gene>
<protein>
    <submittedName>
        <fullName evidence="2">Uncharacterized protein</fullName>
    </submittedName>
</protein>
<feature type="region of interest" description="Disordered" evidence="1">
    <location>
        <begin position="51"/>
        <end position="73"/>
    </location>
</feature>
<evidence type="ECO:0000313" key="3">
    <source>
        <dbReference type="Proteomes" id="UP001604336"/>
    </source>
</evidence>
<dbReference type="AlphaFoldDB" id="A0ABD1T142"/>